<keyword evidence="2" id="KW-1185">Reference proteome</keyword>
<sequence length="77" mass="8129">MSCPDCFRGSVLDGEPTGIISDLDGAYFASGGSSQSKRAIILLTDGFGLKIKNPKNYGRPICDASQVRCLGSGLICW</sequence>
<accession>A0A8H6YLX3</accession>
<evidence type="ECO:0000313" key="1">
    <source>
        <dbReference type="EMBL" id="KAF7361457.1"/>
    </source>
</evidence>
<organism evidence="1 2">
    <name type="scientific">Mycena sanguinolenta</name>
    <dbReference type="NCBI Taxonomy" id="230812"/>
    <lineage>
        <taxon>Eukaryota</taxon>
        <taxon>Fungi</taxon>
        <taxon>Dikarya</taxon>
        <taxon>Basidiomycota</taxon>
        <taxon>Agaricomycotina</taxon>
        <taxon>Agaricomycetes</taxon>
        <taxon>Agaricomycetidae</taxon>
        <taxon>Agaricales</taxon>
        <taxon>Marasmiineae</taxon>
        <taxon>Mycenaceae</taxon>
        <taxon>Mycena</taxon>
    </lineage>
</organism>
<protein>
    <submittedName>
        <fullName evidence="1">Dienelactone hydrolase endo-1,3,1,4-beta-D-glucanase</fullName>
    </submittedName>
</protein>
<gene>
    <name evidence="1" type="ORF">MSAN_01178800</name>
</gene>
<proteinExistence type="predicted"/>
<dbReference type="OrthoDB" id="10019231at2759"/>
<evidence type="ECO:0000313" key="2">
    <source>
        <dbReference type="Proteomes" id="UP000623467"/>
    </source>
</evidence>
<dbReference type="EMBL" id="JACAZH010000008">
    <property type="protein sequence ID" value="KAF7361457.1"/>
    <property type="molecule type" value="Genomic_DNA"/>
</dbReference>
<dbReference type="Proteomes" id="UP000623467">
    <property type="component" value="Unassembled WGS sequence"/>
</dbReference>
<reference evidence="1" key="1">
    <citation type="submission" date="2020-05" db="EMBL/GenBank/DDBJ databases">
        <title>Mycena genomes resolve the evolution of fungal bioluminescence.</title>
        <authorList>
            <person name="Tsai I.J."/>
        </authorList>
    </citation>
    <scope>NUCLEOTIDE SEQUENCE</scope>
    <source>
        <strain evidence="1">160909Yilan</strain>
    </source>
</reference>
<name>A0A8H6YLX3_9AGAR</name>
<comment type="caution">
    <text evidence="1">The sequence shown here is derived from an EMBL/GenBank/DDBJ whole genome shotgun (WGS) entry which is preliminary data.</text>
</comment>
<dbReference type="GO" id="GO:0016787">
    <property type="term" value="F:hydrolase activity"/>
    <property type="evidence" value="ECO:0007669"/>
    <property type="project" value="UniProtKB-KW"/>
</dbReference>
<keyword evidence="1" id="KW-0378">Hydrolase</keyword>
<dbReference type="AlphaFoldDB" id="A0A8H6YLX3"/>